<reference evidence="1 2" key="1">
    <citation type="journal article" date="2018" name="Sci. Rep.">
        <title>Characterisation of pathogen-specific regions and novel effector candidates in Fusarium oxysporum f. sp. cepae.</title>
        <authorList>
            <person name="Armitage A.D."/>
            <person name="Taylor A."/>
            <person name="Sobczyk M.K."/>
            <person name="Baxter L."/>
            <person name="Greenfield B.P."/>
            <person name="Bates H.J."/>
            <person name="Wilson F."/>
            <person name="Jackson A.C."/>
            <person name="Ott S."/>
            <person name="Harrison R.J."/>
            <person name="Clarkson J.P."/>
        </authorList>
    </citation>
    <scope>NUCLEOTIDE SEQUENCE [LARGE SCALE GENOMIC DNA]</scope>
    <source>
        <strain evidence="1 2">Fo_A28</strain>
    </source>
</reference>
<proteinExistence type="predicted"/>
<evidence type="ECO:0000313" key="1">
    <source>
        <dbReference type="EMBL" id="RKK90634.1"/>
    </source>
</evidence>
<dbReference type="AlphaFoldDB" id="A0A420PDS5"/>
<evidence type="ECO:0000313" key="2">
    <source>
        <dbReference type="Proteomes" id="UP000285860"/>
    </source>
</evidence>
<accession>A0A420PDS5</accession>
<organism evidence="1 2">
    <name type="scientific">Fusarium oxysporum</name>
    <name type="common">Fusarium vascular wilt</name>
    <dbReference type="NCBI Taxonomy" id="5507"/>
    <lineage>
        <taxon>Eukaryota</taxon>
        <taxon>Fungi</taxon>
        <taxon>Dikarya</taxon>
        <taxon>Ascomycota</taxon>
        <taxon>Pezizomycotina</taxon>
        <taxon>Sordariomycetes</taxon>
        <taxon>Hypocreomycetidae</taxon>
        <taxon>Hypocreales</taxon>
        <taxon>Nectriaceae</taxon>
        <taxon>Fusarium</taxon>
        <taxon>Fusarium oxysporum species complex</taxon>
    </lineage>
</organism>
<protein>
    <submittedName>
        <fullName evidence="1">Uncharacterized protein</fullName>
    </submittedName>
</protein>
<sequence>MGRETPYTKQLVGIHNEARQEAPLQPIPAMQQEQEAFLFEGESMIQVPSSALSYLRGAGRSA</sequence>
<dbReference type="EMBL" id="MRCY01000264">
    <property type="protein sequence ID" value="RKK90634.1"/>
    <property type="molecule type" value="Genomic_DNA"/>
</dbReference>
<name>A0A420PDS5_FUSOX</name>
<comment type="caution">
    <text evidence="1">The sequence shown here is derived from an EMBL/GenBank/DDBJ whole genome shotgun (WGS) entry which is preliminary data.</text>
</comment>
<gene>
    <name evidence="1" type="ORF">BFJ68_g16401</name>
</gene>
<dbReference type="Proteomes" id="UP000285860">
    <property type="component" value="Unassembled WGS sequence"/>
</dbReference>